<gene>
    <name evidence="1" type="ORF">BOKJ2_LOCUS2013</name>
</gene>
<sequence length="270" mass="31417">MSTNNVEYYIAWIKLFKDEICQSLMTFTDEWKFLEPLFESDKILRYQEMLKEIGDLNEEDTSKLEELVNFLWMEMVDTRNCDNLYAVLLEYLNNTNPQVRELVDITPSDQVDKENEKPSLARWLKIMNIVTTFYNDIDVKVALSYMESYSDSIKTALSPINLKLKNNVIDLETAKRKFLRNSVLFGPNAELHLLKCLWEQGGAVQCKVRKFSHDFERKYAVAIEAESRPNLCLVNADIPALEAMKRLIEAPPKNDPLKSANFPDLQRRSS</sequence>
<evidence type="ECO:0000313" key="1">
    <source>
        <dbReference type="EMBL" id="CAD5207329.1"/>
    </source>
</evidence>
<dbReference type="Proteomes" id="UP000614601">
    <property type="component" value="Unassembled WGS sequence"/>
</dbReference>
<proteinExistence type="predicted"/>
<comment type="caution">
    <text evidence="1">The sequence shown here is derived from an EMBL/GenBank/DDBJ whole genome shotgun (WGS) entry which is preliminary data.</text>
</comment>
<organism evidence="1 2">
    <name type="scientific">Bursaphelenchus okinawaensis</name>
    <dbReference type="NCBI Taxonomy" id="465554"/>
    <lineage>
        <taxon>Eukaryota</taxon>
        <taxon>Metazoa</taxon>
        <taxon>Ecdysozoa</taxon>
        <taxon>Nematoda</taxon>
        <taxon>Chromadorea</taxon>
        <taxon>Rhabditida</taxon>
        <taxon>Tylenchina</taxon>
        <taxon>Tylenchomorpha</taxon>
        <taxon>Aphelenchoidea</taxon>
        <taxon>Aphelenchoididae</taxon>
        <taxon>Bursaphelenchus</taxon>
    </lineage>
</organism>
<keyword evidence="2" id="KW-1185">Reference proteome</keyword>
<evidence type="ECO:0000313" key="2">
    <source>
        <dbReference type="Proteomes" id="UP000614601"/>
    </source>
</evidence>
<dbReference type="EMBL" id="CAJFDH010000001">
    <property type="protein sequence ID" value="CAD5207329.1"/>
    <property type="molecule type" value="Genomic_DNA"/>
</dbReference>
<protein>
    <submittedName>
        <fullName evidence="1">Uncharacterized protein</fullName>
    </submittedName>
</protein>
<dbReference type="AlphaFoldDB" id="A0A811JVP1"/>
<accession>A0A811JVP1</accession>
<dbReference type="EMBL" id="CAJFCW020000001">
    <property type="protein sequence ID" value="CAG9085209.1"/>
    <property type="molecule type" value="Genomic_DNA"/>
</dbReference>
<dbReference type="Proteomes" id="UP000783686">
    <property type="component" value="Unassembled WGS sequence"/>
</dbReference>
<reference evidence="1" key="1">
    <citation type="submission" date="2020-09" db="EMBL/GenBank/DDBJ databases">
        <authorList>
            <person name="Kikuchi T."/>
        </authorList>
    </citation>
    <scope>NUCLEOTIDE SEQUENCE</scope>
    <source>
        <strain evidence="1">SH1</strain>
    </source>
</reference>
<name>A0A811JVP1_9BILA</name>